<comment type="similarity">
    <text evidence="1">Belongs to the bacterial ribosomal protein bS21 family.</text>
</comment>
<dbReference type="Proteomes" id="UP000286134">
    <property type="component" value="Unassembled WGS sequence"/>
</dbReference>
<evidence type="ECO:0000313" key="4">
    <source>
        <dbReference type="EMBL" id="RKF64670.1"/>
    </source>
</evidence>
<dbReference type="AlphaFoldDB" id="A0A420I4Q4"/>
<gene>
    <name evidence="4" type="ORF">OnM2_017007</name>
</gene>
<keyword evidence="5" id="KW-1185">Reference proteome</keyword>
<reference evidence="4 5" key="1">
    <citation type="journal article" date="2018" name="BMC Genomics">
        <title>Comparative genome analyses reveal sequence features reflecting distinct modes of host-adaptation between dicot and monocot powdery mildew.</title>
        <authorList>
            <person name="Wu Y."/>
            <person name="Ma X."/>
            <person name="Pan Z."/>
            <person name="Kale S.D."/>
            <person name="Song Y."/>
            <person name="King H."/>
            <person name="Zhang Q."/>
            <person name="Presley C."/>
            <person name="Deng X."/>
            <person name="Wei C.I."/>
            <person name="Xiao S."/>
        </authorList>
    </citation>
    <scope>NUCLEOTIDE SEQUENCE [LARGE SCALE GENOMIC DNA]</scope>
    <source>
        <strain evidence="4">UMSG2</strain>
    </source>
</reference>
<keyword evidence="3" id="KW-0687">Ribonucleoprotein</keyword>
<comment type="caution">
    <text evidence="4">The sequence shown here is derived from an EMBL/GenBank/DDBJ whole genome shotgun (WGS) entry which is preliminary data.</text>
</comment>
<dbReference type="PANTHER" id="PTHR41237:SF1">
    <property type="entry name" value="SMALL RIBOSOMAL SUBUNIT PROTEIN BS21M"/>
    <property type="match status" value="1"/>
</dbReference>
<dbReference type="GO" id="GO:0070124">
    <property type="term" value="P:mitochondrial translational initiation"/>
    <property type="evidence" value="ECO:0007669"/>
    <property type="project" value="TreeGrafter"/>
</dbReference>
<dbReference type="STRING" id="212602.A0A420I4Q4"/>
<evidence type="ECO:0000256" key="3">
    <source>
        <dbReference type="ARBA" id="ARBA00023274"/>
    </source>
</evidence>
<accession>A0A420I4Q4</accession>
<dbReference type="InterPro" id="IPR052837">
    <property type="entry name" value="Mitoribosomal_bS21"/>
</dbReference>
<dbReference type="InterPro" id="IPR001911">
    <property type="entry name" value="Ribosomal_bS21"/>
</dbReference>
<dbReference type="OrthoDB" id="2501249at2759"/>
<name>A0A420I4Q4_9PEZI</name>
<dbReference type="EMBL" id="MCFK01001734">
    <property type="protein sequence ID" value="RKF64670.1"/>
    <property type="molecule type" value="Genomic_DNA"/>
</dbReference>
<evidence type="ECO:0008006" key="6">
    <source>
        <dbReference type="Google" id="ProtNLM"/>
    </source>
</evidence>
<dbReference type="PANTHER" id="PTHR41237">
    <property type="entry name" value="37S RIBOSOMAL PROTEIN MRP21, MITOCHONDRIAL"/>
    <property type="match status" value="1"/>
</dbReference>
<evidence type="ECO:0000256" key="1">
    <source>
        <dbReference type="ARBA" id="ARBA00006640"/>
    </source>
</evidence>
<dbReference type="GO" id="GO:0005763">
    <property type="term" value="C:mitochondrial small ribosomal subunit"/>
    <property type="evidence" value="ECO:0007669"/>
    <property type="project" value="TreeGrafter"/>
</dbReference>
<dbReference type="Pfam" id="PF01165">
    <property type="entry name" value="Ribosomal_S21"/>
    <property type="match status" value="1"/>
</dbReference>
<evidence type="ECO:0000313" key="5">
    <source>
        <dbReference type="Proteomes" id="UP000286134"/>
    </source>
</evidence>
<proteinExistence type="inferred from homology"/>
<sequence>MEKKRLFQLFTRQNLRFNCSENDLPWGLFFNQSNKALSKGWQRTISSTTASKSFLKALKAVKKSNFAKSVNFPDKNEKQTSYSEKKKNRVESSESWVNPFHAKDSKAEEEMNRLLGTWIEPSPIKKFPFSQHPSRNSSTTPKENISYSSQVNGLINFASNPKTSIDWKYLLSKNEKEPDNLFTGEKAVDMVVNRAKIERKPINFSPSSGREVFVSPKINLIKAFRLVDITCSRNRVRREANMQRFYERPGLKRKRLKSQRWRERFLGGFKATVERVQELRGQGW</sequence>
<dbReference type="GO" id="GO:0003735">
    <property type="term" value="F:structural constituent of ribosome"/>
    <property type="evidence" value="ECO:0007669"/>
    <property type="project" value="InterPro"/>
</dbReference>
<protein>
    <recommendedName>
        <fullName evidence="6">Ribosomal protein S21</fullName>
    </recommendedName>
</protein>
<evidence type="ECO:0000256" key="2">
    <source>
        <dbReference type="ARBA" id="ARBA00022980"/>
    </source>
</evidence>
<keyword evidence="2" id="KW-0689">Ribosomal protein</keyword>
<organism evidence="4 5">
    <name type="scientific">Erysiphe neolycopersici</name>
    <dbReference type="NCBI Taxonomy" id="212602"/>
    <lineage>
        <taxon>Eukaryota</taxon>
        <taxon>Fungi</taxon>
        <taxon>Dikarya</taxon>
        <taxon>Ascomycota</taxon>
        <taxon>Pezizomycotina</taxon>
        <taxon>Leotiomycetes</taxon>
        <taxon>Erysiphales</taxon>
        <taxon>Erysiphaceae</taxon>
        <taxon>Erysiphe</taxon>
    </lineage>
</organism>